<dbReference type="STRING" id="403673.A0A177WHX3"/>
<protein>
    <recommendedName>
        <fullName evidence="3">Actin interacting protein 3 C-terminal domain-containing protein</fullName>
    </recommendedName>
</protein>
<dbReference type="PANTHER" id="PTHR22741">
    <property type="entry name" value="P140CAP/SNIP-RELATED"/>
    <property type="match status" value="1"/>
</dbReference>
<evidence type="ECO:0000313" key="5">
    <source>
        <dbReference type="Proteomes" id="UP000077115"/>
    </source>
</evidence>
<gene>
    <name evidence="4" type="ORF">BDEG_23492</name>
</gene>
<dbReference type="VEuPathDB" id="FungiDB:BDEG_23492"/>
<sequence length="725" mass="81167">MSSNTPRKPAIADPLTSGLLACRRLQLSLDEWDPAAHDYSDKTQRSRSDIMALITAIESALQTVTSLKVQPSVSCLRRLHLAPDKISYLFDSLLTDCQIGSNMALQQVLDIIESVQHDLNKLRVGAVPGNSATTGSTTTSSCASVHHLPPHKKNILADNKVPLNPRVVSASVSKSHSLTLSAPTIAPAAIADTAPNASLNIGHDSIVVKKQHLPPQTSRHRSRLISSSVSRHKSTDTIPKLDVAQNSLSVKPNPSIAQSGITSNNNESKIHSGVLDSAPSISHPRLTLFLQCDSTTRKATYIPPLNAITLRTLFSNVFTHIEHIEDYDIYIRHPTFNEMYLLEDVKDIHDGSVLKLVAFGDLQENIVTDHLRMIIERLDKFETNVQTISPVISQNTTEHYSQTRLDSLKSKQVSDTMRKLKNLRSMHNDLTTFINTQISEFALTIKNTSQLLITSQKYQNDSGISRIALLSSLDSMGDYAETFEHHLNALRSTVDTIRVDLTRGVQVTLYDIHHLRQDIASLSSNVDDFCHRIVTDIKSTCKSTWEKELQRIVDEQQFVKDQEAFGDEMGQSIRTLDDFLTTIEHVVKTIEPNMSNPNQPTSTSEPSNFISHRVPIILDVMHADEAKTVGIQNVLAELEFKTADLRNSSERRVAALHQMGVIRPLLQKSRKLVSRFEKELGERMSTEKLRLRVESVMEVEQKRQKKDWDMITLIYSESGEPLQHH</sequence>
<dbReference type="GO" id="GO:0005737">
    <property type="term" value="C:cytoplasm"/>
    <property type="evidence" value="ECO:0007669"/>
    <property type="project" value="TreeGrafter"/>
</dbReference>
<dbReference type="AlphaFoldDB" id="A0A177WHX3"/>
<dbReference type="Proteomes" id="UP000077115">
    <property type="component" value="Unassembled WGS sequence"/>
</dbReference>
<dbReference type="PANTHER" id="PTHR22741:SF10">
    <property type="entry name" value="COILED-COIL DOMAIN-CONTAINING PROTEIN CG32809"/>
    <property type="match status" value="1"/>
</dbReference>
<dbReference type="EMBL" id="DS022303">
    <property type="protein sequence ID" value="OAJ39663.1"/>
    <property type="molecule type" value="Genomic_DNA"/>
</dbReference>
<dbReference type="InterPro" id="IPR005613">
    <property type="entry name" value="AIP3_C"/>
</dbReference>
<feature type="region of interest" description="Disordered" evidence="2">
    <location>
        <begin position="212"/>
        <end position="231"/>
    </location>
</feature>
<dbReference type="InterPro" id="IPR051825">
    <property type="entry name" value="SRCIN1"/>
</dbReference>
<keyword evidence="1" id="KW-0175">Coiled coil</keyword>
<dbReference type="GO" id="GO:0030010">
    <property type="term" value="P:establishment of cell polarity"/>
    <property type="evidence" value="ECO:0007669"/>
    <property type="project" value="TreeGrafter"/>
</dbReference>
<evidence type="ECO:0000259" key="3">
    <source>
        <dbReference type="SMART" id="SM00806"/>
    </source>
</evidence>
<dbReference type="GO" id="GO:0051286">
    <property type="term" value="C:cell tip"/>
    <property type="evidence" value="ECO:0007669"/>
    <property type="project" value="TreeGrafter"/>
</dbReference>
<dbReference type="OrthoDB" id="783096at2759"/>
<accession>A0A177WHX3</accession>
<proteinExistence type="predicted"/>
<organism evidence="4 5">
    <name type="scientific">Batrachochytrium dendrobatidis (strain JEL423)</name>
    <dbReference type="NCBI Taxonomy" id="403673"/>
    <lineage>
        <taxon>Eukaryota</taxon>
        <taxon>Fungi</taxon>
        <taxon>Fungi incertae sedis</taxon>
        <taxon>Chytridiomycota</taxon>
        <taxon>Chytridiomycota incertae sedis</taxon>
        <taxon>Chytridiomycetes</taxon>
        <taxon>Rhizophydiales</taxon>
        <taxon>Rhizophydiales incertae sedis</taxon>
        <taxon>Batrachochytrium</taxon>
    </lineage>
</organism>
<dbReference type="SMART" id="SM00806">
    <property type="entry name" value="AIP3"/>
    <property type="match status" value="1"/>
</dbReference>
<evidence type="ECO:0000313" key="4">
    <source>
        <dbReference type="EMBL" id="OAJ39663.1"/>
    </source>
</evidence>
<reference evidence="4 5" key="1">
    <citation type="submission" date="2006-10" db="EMBL/GenBank/DDBJ databases">
        <title>The Genome Sequence of Batrachochytrium dendrobatidis JEL423.</title>
        <authorList>
            <consortium name="The Broad Institute Genome Sequencing Platform"/>
            <person name="Birren B."/>
            <person name="Lander E."/>
            <person name="Galagan J."/>
            <person name="Cuomo C."/>
            <person name="Devon K."/>
            <person name="Jaffe D."/>
            <person name="Butler J."/>
            <person name="Alvarez P."/>
            <person name="Gnerre S."/>
            <person name="Grabherr M."/>
            <person name="Kleber M."/>
            <person name="Mauceli E."/>
            <person name="Brockman W."/>
            <person name="Young S."/>
            <person name="LaButti K."/>
            <person name="Sykes S."/>
            <person name="DeCaprio D."/>
            <person name="Crawford M."/>
            <person name="Koehrsen M."/>
            <person name="Engels R."/>
            <person name="Montgomery P."/>
            <person name="Pearson M."/>
            <person name="Howarth C."/>
            <person name="Larson L."/>
            <person name="White J."/>
            <person name="O'Leary S."/>
            <person name="Kodira C."/>
            <person name="Zeng Q."/>
            <person name="Yandava C."/>
            <person name="Alvarado L."/>
            <person name="Longcore J."/>
            <person name="James T."/>
        </authorList>
    </citation>
    <scope>NUCLEOTIDE SEQUENCE [LARGE SCALE GENOMIC DNA]</scope>
    <source>
        <strain evidence="4 5">JEL423</strain>
    </source>
</reference>
<reference evidence="4 5" key="2">
    <citation type="submission" date="2016-05" db="EMBL/GenBank/DDBJ databases">
        <title>Lineage-specific infection strategies underlie the spectrum of fungal disease in amphibians.</title>
        <authorList>
            <person name="Cuomo C.A."/>
            <person name="Farrer R.A."/>
            <person name="James T."/>
            <person name="Longcore J."/>
            <person name="Birren B."/>
        </authorList>
    </citation>
    <scope>NUCLEOTIDE SEQUENCE [LARGE SCALE GENOMIC DNA]</scope>
    <source>
        <strain evidence="4 5">JEL423</strain>
    </source>
</reference>
<name>A0A177WHX3_BATDL</name>
<dbReference type="Pfam" id="PF03915">
    <property type="entry name" value="AIP3"/>
    <property type="match status" value="1"/>
</dbReference>
<feature type="domain" description="Actin interacting protein 3 C-terminal" evidence="3">
    <location>
        <begin position="289"/>
        <end position="708"/>
    </location>
</feature>
<evidence type="ECO:0000256" key="1">
    <source>
        <dbReference type="ARBA" id="ARBA00023054"/>
    </source>
</evidence>
<dbReference type="GO" id="GO:0005519">
    <property type="term" value="F:cytoskeletal regulatory protein binding"/>
    <property type="evidence" value="ECO:0007669"/>
    <property type="project" value="InterPro"/>
</dbReference>
<evidence type="ECO:0000256" key="2">
    <source>
        <dbReference type="SAM" id="MobiDB-lite"/>
    </source>
</evidence>
<dbReference type="InterPro" id="IPR022782">
    <property type="entry name" value="AIP3-like_C"/>
</dbReference>
<dbReference type="Gene3D" id="1.20.58.1540">
    <property type="entry name" value="Actin interacting protein 3, C-terminal domain"/>
    <property type="match status" value="1"/>
</dbReference>